<reference evidence="3" key="1">
    <citation type="journal article" date="2019" name="Int. J. Syst. Evol. Microbiol.">
        <title>The Global Catalogue of Microorganisms (GCM) 10K type strain sequencing project: providing services to taxonomists for standard genome sequencing and annotation.</title>
        <authorList>
            <consortium name="The Broad Institute Genomics Platform"/>
            <consortium name="The Broad Institute Genome Sequencing Center for Infectious Disease"/>
            <person name="Wu L."/>
            <person name="Ma J."/>
        </authorList>
    </citation>
    <scope>NUCLEOTIDE SEQUENCE [LARGE SCALE GENOMIC DNA]</scope>
    <source>
        <strain evidence="3">CGMCC 1.3240</strain>
    </source>
</reference>
<keyword evidence="3" id="KW-1185">Reference proteome</keyword>
<feature type="transmembrane region" description="Helical" evidence="1">
    <location>
        <begin position="21"/>
        <end position="41"/>
    </location>
</feature>
<keyword evidence="1" id="KW-0472">Membrane</keyword>
<dbReference type="Proteomes" id="UP001596047">
    <property type="component" value="Unassembled WGS sequence"/>
</dbReference>
<name>A0ABW0W8J0_9BACL</name>
<feature type="transmembrane region" description="Helical" evidence="1">
    <location>
        <begin position="75"/>
        <end position="93"/>
    </location>
</feature>
<keyword evidence="1" id="KW-0812">Transmembrane</keyword>
<protein>
    <recommendedName>
        <fullName evidence="4">DUF1440 domain-containing protein</fullName>
    </recommendedName>
</protein>
<comment type="caution">
    <text evidence="2">The sequence shown here is derived from an EMBL/GenBank/DDBJ whole genome shotgun (WGS) entry which is preliminary data.</text>
</comment>
<proteinExistence type="predicted"/>
<evidence type="ECO:0000313" key="3">
    <source>
        <dbReference type="Proteomes" id="UP001596047"/>
    </source>
</evidence>
<organism evidence="2 3">
    <name type="scientific">Paenibacillus solisilvae</name>
    <dbReference type="NCBI Taxonomy" id="2486751"/>
    <lineage>
        <taxon>Bacteria</taxon>
        <taxon>Bacillati</taxon>
        <taxon>Bacillota</taxon>
        <taxon>Bacilli</taxon>
        <taxon>Bacillales</taxon>
        <taxon>Paenibacillaceae</taxon>
        <taxon>Paenibacillus</taxon>
    </lineage>
</organism>
<evidence type="ECO:0000256" key="1">
    <source>
        <dbReference type="SAM" id="Phobius"/>
    </source>
</evidence>
<dbReference type="EMBL" id="JBHSOW010000125">
    <property type="protein sequence ID" value="MFC5653379.1"/>
    <property type="molecule type" value="Genomic_DNA"/>
</dbReference>
<evidence type="ECO:0000313" key="2">
    <source>
        <dbReference type="EMBL" id="MFC5653379.1"/>
    </source>
</evidence>
<keyword evidence="1" id="KW-1133">Transmembrane helix</keyword>
<evidence type="ECO:0008006" key="4">
    <source>
        <dbReference type="Google" id="ProtNLM"/>
    </source>
</evidence>
<feature type="transmembrane region" description="Helical" evidence="1">
    <location>
        <begin position="133"/>
        <end position="152"/>
    </location>
</feature>
<sequence>MSTGVKELRSLQKVNRSMAPGLLIRGALAGLTSGIVLAFILKGAQKLTSELVYTLLLNIDFVAFMPKRLPEAVELALHLAVSIPLGIIYLVAVSYTGYRFLVGIVLGLAAGCIWIPLTLVSVRVPSIFDGRALLLWLIAHIVYGCILALFAGRSTREYERHKTGSL</sequence>
<gene>
    <name evidence="2" type="ORF">ACFPYJ_30540</name>
</gene>
<feature type="transmembrane region" description="Helical" evidence="1">
    <location>
        <begin position="100"/>
        <end position="121"/>
    </location>
</feature>
<dbReference type="RefSeq" id="WP_379192035.1">
    <property type="nucleotide sequence ID" value="NZ_JBHSOW010000125.1"/>
</dbReference>
<accession>A0ABW0W8J0</accession>